<dbReference type="GO" id="GO:0033065">
    <property type="term" value="C:Rad51C-XRCC3 complex"/>
    <property type="evidence" value="ECO:0007669"/>
    <property type="project" value="TreeGrafter"/>
</dbReference>
<dbReference type="Proteomes" id="UP000230002">
    <property type="component" value="Unassembled WGS sequence"/>
</dbReference>
<sequence length="266" mass="29175">MSMTQSAASMIGNSAKRYSTSCAPLDQLLDGGLKSGHVLEISGPPGCGKEQMAAHAIKSFVQAQEQVLFVDMQNMVPPATIKRILSDIPAANTGDDSALDLVHYKILHTAAEFVVFIRTLPAYLAAHPSIRLVVLNSFTFPFQAIIDYKDKGALLERTKETLMRLCASSALSVIITSQLVSQPLQFDEAGNPPQGSKYIMKRTFDDKYYPSGRTYRVIVVPQWPPEKPERETGVIRLLSTPAKTNVPSPEVREVKYRLLGGVIQGL</sequence>
<reference evidence="9 10" key="1">
    <citation type="journal article" date="2015" name="Sci. Rep.">
        <title>Chromosome-level genome map provides insights into diverse defense mechanisms in the medicinal fungus Ganoderma sinense.</title>
        <authorList>
            <person name="Zhu Y."/>
            <person name="Xu J."/>
            <person name="Sun C."/>
            <person name="Zhou S."/>
            <person name="Xu H."/>
            <person name="Nelson D.R."/>
            <person name="Qian J."/>
            <person name="Song J."/>
            <person name="Luo H."/>
            <person name="Xiang L."/>
            <person name="Li Y."/>
            <person name="Xu Z."/>
            <person name="Ji A."/>
            <person name="Wang L."/>
            <person name="Lu S."/>
            <person name="Hayward A."/>
            <person name="Sun W."/>
            <person name="Li X."/>
            <person name="Schwartz D.C."/>
            <person name="Wang Y."/>
            <person name="Chen S."/>
        </authorList>
    </citation>
    <scope>NUCLEOTIDE SEQUENCE [LARGE SCALE GENOMIC DNA]</scope>
    <source>
        <strain evidence="9 10">ZZ0214-1</strain>
    </source>
</reference>
<evidence type="ECO:0000313" key="9">
    <source>
        <dbReference type="EMBL" id="PIL23272.1"/>
    </source>
</evidence>
<evidence type="ECO:0000256" key="4">
    <source>
        <dbReference type="ARBA" id="ARBA00022840"/>
    </source>
</evidence>
<name>A0A2G8RP35_9APHY</name>
<dbReference type="InterPro" id="IPR027417">
    <property type="entry name" value="P-loop_NTPase"/>
</dbReference>
<evidence type="ECO:0000256" key="1">
    <source>
        <dbReference type="ARBA" id="ARBA00004123"/>
    </source>
</evidence>
<dbReference type="InterPro" id="IPR013632">
    <property type="entry name" value="Rad51_C"/>
</dbReference>
<dbReference type="PANTHER" id="PTHR46239">
    <property type="entry name" value="DNA REPAIR PROTEIN RAD51 HOMOLOG 3 RAD51C"/>
    <property type="match status" value="1"/>
</dbReference>
<feature type="domain" description="RecA family profile 1" evidence="8">
    <location>
        <begin position="14"/>
        <end position="179"/>
    </location>
</feature>
<dbReference type="GO" id="GO:0007131">
    <property type="term" value="P:reciprocal meiotic recombination"/>
    <property type="evidence" value="ECO:0007669"/>
    <property type="project" value="TreeGrafter"/>
</dbReference>
<dbReference type="GO" id="GO:0000707">
    <property type="term" value="P:meiotic DNA recombinase assembly"/>
    <property type="evidence" value="ECO:0007669"/>
    <property type="project" value="TreeGrafter"/>
</dbReference>
<dbReference type="GO" id="GO:0005524">
    <property type="term" value="F:ATP binding"/>
    <property type="evidence" value="ECO:0007669"/>
    <property type="project" value="UniProtKB-KW"/>
</dbReference>
<dbReference type="OrthoDB" id="5957327at2759"/>
<evidence type="ECO:0000259" key="8">
    <source>
        <dbReference type="PROSITE" id="PS50162"/>
    </source>
</evidence>
<evidence type="ECO:0000256" key="6">
    <source>
        <dbReference type="ARBA" id="ARBA00023242"/>
    </source>
</evidence>
<dbReference type="InterPro" id="IPR052093">
    <property type="entry name" value="HR_Repair_Mediator"/>
</dbReference>
<dbReference type="Pfam" id="PF08423">
    <property type="entry name" value="Rad51"/>
    <property type="match status" value="1"/>
</dbReference>
<accession>A0A2G8RP35</accession>
<organism evidence="9 10">
    <name type="scientific">Ganoderma sinense ZZ0214-1</name>
    <dbReference type="NCBI Taxonomy" id="1077348"/>
    <lineage>
        <taxon>Eukaryota</taxon>
        <taxon>Fungi</taxon>
        <taxon>Dikarya</taxon>
        <taxon>Basidiomycota</taxon>
        <taxon>Agaricomycotina</taxon>
        <taxon>Agaricomycetes</taxon>
        <taxon>Polyporales</taxon>
        <taxon>Polyporaceae</taxon>
        <taxon>Ganoderma</taxon>
    </lineage>
</organism>
<gene>
    <name evidence="9" type="ORF">GSI_14582</name>
</gene>
<dbReference type="GO" id="GO:0008821">
    <property type="term" value="F:crossover junction DNA endonuclease activity"/>
    <property type="evidence" value="ECO:0007669"/>
    <property type="project" value="TreeGrafter"/>
</dbReference>
<dbReference type="InterPro" id="IPR020588">
    <property type="entry name" value="RecA_ATP-bd"/>
</dbReference>
<evidence type="ECO:0000256" key="7">
    <source>
        <dbReference type="ARBA" id="ARBA00040674"/>
    </source>
</evidence>
<evidence type="ECO:0000256" key="5">
    <source>
        <dbReference type="ARBA" id="ARBA00023204"/>
    </source>
</evidence>
<keyword evidence="5" id="KW-0234">DNA repair</keyword>
<dbReference type="AlphaFoldDB" id="A0A2G8RP35"/>
<comment type="caution">
    <text evidence="9">The sequence shown here is derived from an EMBL/GenBank/DDBJ whole genome shotgun (WGS) entry which is preliminary data.</text>
</comment>
<keyword evidence="6" id="KW-0539">Nucleus</keyword>
<protein>
    <recommendedName>
        <fullName evidence="7">DNA repair protein RAD51 homolog 3</fullName>
    </recommendedName>
</protein>
<comment type="subcellular location">
    <subcellularLocation>
        <location evidence="1">Nucleus</location>
    </subcellularLocation>
</comment>
<dbReference type="PROSITE" id="PS50162">
    <property type="entry name" value="RECA_2"/>
    <property type="match status" value="1"/>
</dbReference>
<dbReference type="Gene3D" id="3.40.50.300">
    <property type="entry name" value="P-loop containing nucleotide triphosphate hydrolases"/>
    <property type="match status" value="1"/>
</dbReference>
<dbReference type="EMBL" id="AYKW01000068">
    <property type="protein sequence ID" value="PIL23272.1"/>
    <property type="molecule type" value="Genomic_DNA"/>
</dbReference>
<keyword evidence="2" id="KW-0547">Nucleotide-binding</keyword>
<evidence type="ECO:0000256" key="2">
    <source>
        <dbReference type="ARBA" id="ARBA00022741"/>
    </source>
</evidence>
<dbReference type="GO" id="GO:0005657">
    <property type="term" value="C:replication fork"/>
    <property type="evidence" value="ECO:0007669"/>
    <property type="project" value="TreeGrafter"/>
</dbReference>
<keyword evidence="3" id="KW-0227">DNA damage</keyword>
<evidence type="ECO:0000313" key="10">
    <source>
        <dbReference type="Proteomes" id="UP000230002"/>
    </source>
</evidence>
<proteinExistence type="predicted"/>
<dbReference type="SUPFAM" id="SSF52540">
    <property type="entry name" value="P-loop containing nucleoside triphosphate hydrolases"/>
    <property type="match status" value="1"/>
</dbReference>
<dbReference type="PANTHER" id="PTHR46239:SF1">
    <property type="entry name" value="DNA REPAIR PROTEIN RAD51 HOMOLOG 3"/>
    <property type="match status" value="1"/>
</dbReference>
<dbReference type="STRING" id="1077348.A0A2G8RP35"/>
<keyword evidence="10" id="KW-1185">Reference proteome</keyword>
<dbReference type="GO" id="GO:0033063">
    <property type="term" value="C:Rad51B-Rad51C-Rad51D-XRCC2 complex"/>
    <property type="evidence" value="ECO:0007669"/>
    <property type="project" value="TreeGrafter"/>
</dbReference>
<dbReference type="GO" id="GO:0000400">
    <property type="term" value="F:four-way junction DNA binding"/>
    <property type="evidence" value="ECO:0007669"/>
    <property type="project" value="TreeGrafter"/>
</dbReference>
<dbReference type="GO" id="GO:0140664">
    <property type="term" value="F:ATP-dependent DNA damage sensor activity"/>
    <property type="evidence" value="ECO:0007669"/>
    <property type="project" value="InterPro"/>
</dbReference>
<evidence type="ECO:0000256" key="3">
    <source>
        <dbReference type="ARBA" id="ARBA00022763"/>
    </source>
</evidence>
<keyword evidence="4" id="KW-0067">ATP-binding</keyword>